<feature type="region of interest" description="Disordered" evidence="6">
    <location>
        <begin position="1"/>
        <end position="51"/>
    </location>
</feature>
<keyword evidence="3" id="KW-0547">Nucleotide-binding</keyword>
<evidence type="ECO:0000313" key="10">
    <source>
        <dbReference type="Proteomes" id="UP000249341"/>
    </source>
</evidence>
<keyword evidence="7" id="KW-0812">Transmembrane</keyword>
<dbReference type="RefSeq" id="WP_111650756.1">
    <property type="nucleotide sequence ID" value="NZ_JACHWI010000006.1"/>
</dbReference>
<dbReference type="SMART" id="SM00220">
    <property type="entry name" value="S_TKc"/>
    <property type="match status" value="1"/>
</dbReference>
<feature type="transmembrane region" description="Helical" evidence="7">
    <location>
        <begin position="681"/>
        <end position="705"/>
    </location>
</feature>
<comment type="caution">
    <text evidence="9">The sequence shown here is derived from an EMBL/GenBank/DDBJ whole genome shotgun (WGS) entry which is preliminary data.</text>
</comment>
<feature type="transmembrane region" description="Helical" evidence="7">
    <location>
        <begin position="807"/>
        <end position="825"/>
    </location>
</feature>
<keyword evidence="5" id="KW-0067">ATP-binding</keyword>
<dbReference type="AlphaFoldDB" id="A0A327ZBN8"/>
<dbReference type="InterPro" id="IPR008271">
    <property type="entry name" value="Ser/Thr_kinase_AS"/>
</dbReference>
<dbReference type="SUPFAM" id="SSF56112">
    <property type="entry name" value="Protein kinase-like (PK-like)"/>
    <property type="match status" value="1"/>
</dbReference>
<feature type="domain" description="Protein kinase" evidence="8">
    <location>
        <begin position="57"/>
        <end position="319"/>
    </location>
</feature>
<keyword evidence="7" id="KW-0472">Membrane</keyword>
<evidence type="ECO:0000256" key="4">
    <source>
        <dbReference type="ARBA" id="ARBA00022777"/>
    </source>
</evidence>
<evidence type="ECO:0000256" key="6">
    <source>
        <dbReference type="SAM" id="MobiDB-lite"/>
    </source>
</evidence>
<dbReference type="Gene3D" id="1.10.510.10">
    <property type="entry name" value="Transferase(Phosphotransferase) domain 1"/>
    <property type="match status" value="1"/>
</dbReference>
<feature type="transmembrane region" description="Helical" evidence="7">
    <location>
        <begin position="648"/>
        <end position="666"/>
    </location>
</feature>
<keyword evidence="1 9" id="KW-0723">Serine/threonine-protein kinase</keyword>
<feature type="transmembrane region" description="Helical" evidence="7">
    <location>
        <begin position="767"/>
        <end position="787"/>
    </location>
</feature>
<reference evidence="9 10" key="1">
    <citation type="submission" date="2018-06" db="EMBL/GenBank/DDBJ databases">
        <title>Genomic Encyclopedia of Type Strains, Phase III (KMG-III): the genomes of soil and plant-associated and newly described type strains.</title>
        <authorList>
            <person name="Whitman W."/>
        </authorList>
    </citation>
    <scope>NUCLEOTIDE SEQUENCE [LARGE SCALE GENOMIC DNA]</scope>
    <source>
        <strain evidence="9 10">CGMCC 4.7090</strain>
    </source>
</reference>
<dbReference type="EMBL" id="QLMJ01000009">
    <property type="protein sequence ID" value="RAK35758.1"/>
    <property type="molecule type" value="Genomic_DNA"/>
</dbReference>
<evidence type="ECO:0000256" key="5">
    <source>
        <dbReference type="ARBA" id="ARBA00022840"/>
    </source>
</evidence>
<dbReference type="OrthoDB" id="5492697at2"/>
<dbReference type="Pfam" id="PF00069">
    <property type="entry name" value="Pkinase"/>
    <property type="match status" value="1"/>
</dbReference>
<sequence length="843" mass="91848">MSGKTTREENTPGTPPTTRENAAPATTRENAPPATTRENAAPVRDSGGLPDAVFTRYQPERALAIGGEAHLVMLVRDRHTGEQRVAKVYPTTVRPATSLLDALRTAERRHVVRVIDWGESVAYGLEMSWEVQEYAPGGSLAAYATGHGGALPPDQVRVVLQQVTESLAYLHGELRHGHQVGMAHRDIKPENILLRDQDPLDLVLCDFGLVAELRATRRTTGRAGTPAYQAPETWWQKSQEPEQDWWSLGVVIVELLTGRNPNSGVGGHAANERAIFEHIAKYGVDLDGVTDPDWRLLCHGLLTRSPEERWGVTEVRAWLAGERPAVRDAPIAEPEPPAAPPVAPFEVAGRLCRSPEHVGAAFSENWPAGLAHFQDRTKRLDLSDWMKENFPNINLPGNLFRTDVSGRADAAARLTRFIAWVAPEMPPAYEQRAADANGIAMIAQSAASGDPTAAGLLGAFDVGLLRALARHRCRLHTRCAGGQPGCAVLTEAADRLDQIDAAVRERIDGLAVSLAAGGTPVGWASPPRMTEVDQALPVAYALAVRLLADPDHRDHMLGVLRKQKVAGRRVWWRALREDAAGGTDVRQLAAGAVASALIPVATAEAAAEQARDAQVKQERRNERAAQVGTVPARGRGVVRNAWRDTGNMLWAVLLAYLTTFAAAAANRFEEFSLDQTRTPEYLAYVTSVQTMVALPILVVLGCLLIRPAEPGRALRRARLFCWLFAIAVGIIVQAEQAEIRALVRFPIILRSGVRDTLFGLNSNYAGIFPYAVIGAVVVAIWAGRRLVNRAAGTESGPSGRTSRDIRAVLIGAVVVLYLIAPLYVWQQWSPPFLPSPVREWWVW</sequence>
<gene>
    <name evidence="9" type="ORF">B0I29_109232</name>
</gene>
<evidence type="ECO:0000259" key="8">
    <source>
        <dbReference type="PROSITE" id="PS50011"/>
    </source>
</evidence>
<feature type="transmembrane region" description="Helical" evidence="7">
    <location>
        <begin position="717"/>
        <end position="734"/>
    </location>
</feature>
<dbReference type="CDD" id="cd00180">
    <property type="entry name" value="PKc"/>
    <property type="match status" value="1"/>
</dbReference>
<evidence type="ECO:0000256" key="2">
    <source>
        <dbReference type="ARBA" id="ARBA00022679"/>
    </source>
</evidence>
<dbReference type="InterPro" id="IPR011009">
    <property type="entry name" value="Kinase-like_dom_sf"/>
</dbReference>
<name>A0A327ZBN8_9ACTN</name>
<dbReference type="GO" id="GO:0004674">
    <property type="term" value="F:protein serine/threonine kinase activity"/>
    <property type="evidence" value="ECO:0007669"/>
    <property type="project" value="UniProtKB-KW"/>
</dbReference>
<dbReference type="PROSITE" id="PS50011">
    <property type="entry name" value="PROTEIN_KINASE_DOM"/>
    <property type="match status" value="1"/>
</dbReference>
<keyword evidence="2" id="KW-0808">Transferase</keyword>
<feature type="compositionally biased region" description="Basic and acidic residues" evidence="6">
    <location>
        <begin position="1"/>
        <end position="10"/>
    </location>
</feature>
<protein>
    <submittedName>
        <fullName evidence="9">Serine/threonine protein kinase</fullName>
    </submittedName>
</protein>
<dbReference type="Proteomes" id="UP000249341">
    <property type="component" value="Unassembled WGS sequence"/>
</dbReference>
<evidence type="ECO:0000256" key="3">
    <source>
        <dbReference type="ARBA" id="ARBA00022741"/>
    </source>
</evidence>
<organism evidence="9 10">
    <name type="scientific">Actinoplanes lutulentus</name>
    <dbReference type="NCBI Taxonomy" id="1287878"/>
    <lineage>
        <taxon>Bacteria</taxon>
        <taxon>Bacillati</taxon>
        <taxon>Actinomycetota</taxon>
        <taxon>Actinomycetes</taxon>
        <taxon>Micromonosporales</taxon>
        <taxon>Micromonosporaceae</taxon>
        <taxon>Actinoplanes</taxon>
    </lineage>
</organism>
<proteinExistence type="predicted"/>
<evidence type="ECO:0000256" key="7">
    <source>
        <dbReference type="SAM" id="Phobius"/>
    </source>
</evidence>
<keyword evidence="7" id="KW-1133">Transmembrane helix</keyword>
<evidence type="ECO:0000256" key="1">
    <source>
        <dbReference type="ARBA" id="ARBA00022527"/>
    </source>
</evidence>
<dbReference type="InterPro" id="IPR000719">
    <property type="entry name" value="Prot_kinase_dom"/>
</dbReference>
<dbReference type="PROSITE" id="PS00108">
    <property type="entry name" value="PROTEIN_KINASE_ST"/>
    <property type="match status" value="1"/>
</dbReference>
<keyword evidence="10" id="KW-1185">Reference proteome</keyword>
<dbReference type="GO" id="GO:0005524">
    <property type="term" value="F:ATP binding"/>
    <property type="evidence" value="ECO:0007669"/>
    <property type="project" value="UniProtKB-KW"/>
</dbReference>
<keyword evidence="4 9" id="KW-0418">Kinase</keyword>
<accession>A0A327ZBN8</accession>
<evidence type="ECO:0000313" key="9">
    <source>
        <dbReference type="EMBL" id="RAK35758.1"/>
    </source>
</evidence>
<dbReference type="PANTHER" id="PTHR24351">
    <property type="entry name" value="RIBOSOMAL PROTEIN S6 KINASE"/>
    <property type="match status" value="1"/>
</dbReference>